<sequence length="314" mass="32644">MSLFSFSAFSLSPRLSLLALLPSHFVDDATLSDIGFRIVSDIRLPRALVAALSGSALAAAGVIMQGITNNPLASPSVLGISAGAALGMAFVSTLAPWMGLFGTNTAALMGGGIVWAVVMLLGSSWRSGSDHSKLVLAGVAISALCAALTKAMVILEEDQATGVFIWLAGSFADARWPAWFHLWPWVLCGSIGAILISAKLNVLQLGDDYAINLGMSPTRYKIVGSVLVLVLVASVVSTAGSLGFVGLLVPHMARLLVGIDHRKLMPLSMLIGACLVVGADILSRAIVFPMETPAGALLALIGAPFFIYLVKRSS</sequence>
<feature type="transmembrane region" description="Helical" evidence="8">
    <location>
        <begin position="42"/>
        <end position="64"/>
    </location>
</feature>
<organism evidence="9 10">
    <name type="scientific">Marinomonas mediterranea (strain ATCC 700492 / JCM 21426 / NBRC 103028 / MMB-1)</name>
    <dbReference type="NCBI Taxonomy" id="717774"/>
    <lineage>
        <taxon>Bacteria</taxon>
        <taxon>Pseudomonadati</taxon>
        <taxon>Pseudomonadota</taxon>
        <taxon>Gammaproteobacteria</taxon>
        <taxon>Oceanospirillales</taxon>
        <taxon>Oceanospirillaceae</taxon>
        <taxon>Marinomonas</taxon>
    </lineage>
</organism>
<accession>F2JX94</accession>
<evidence type="ECO:0000256" key="4">
    <source>
        <dbReference type="ARBA" id="ARBA00022475"/>
    </source>
</evidence>
<feature type="transmembrane region" description="Helical" evidence="8">
    <location>
        <begin position="101"/>
        <end position="122"/>
    </location>
</feature>
<keyword evidence="5 8" id="KW-0812">Transmembrane</keyword>
<reference evidence="9 10" key="1">
    <citation type="journal article" date="2012" name="Stand. Genomic Sci.">
        <title>Complete genome sequence of the melanogenic marine bacterium Marinomonas mediterranea type strain (MMB-1(T)).</title>
        <authorList>
            <person name="Lucas-Elio P."/>
            <person name="Goodwin L."/>
            <person name="Woyke T."/>
            <person name="Pitluck S."/>
            <person name="Nolan M."/>
            <person name="Kyrpides N.C."/>
            <person name="Detter J.C."/>
            <person name="Copeland A."/>
            <person name="Teshima H."/>
            <person name="Bruce D."/>
            <person name="Detter C."/>
            <person name="Tapia R."/>
            <person name="Han S."/>
            <person name="Land M.L."/>
            <person name="Ivanova N."/>
            <person name="Mikhailova N."/>
            <person name="Johnston A.W."/>
            <person name="Sanchez-Amat A."/>
        </authorList>
    </citation>
    <scope>NUCLEOTIDE SEQUENCE [LARGE SCALE GENOMIC DNA]</scope>
    <source>
        <strain evidence="10">ATCC 700492 / JCM 21426 / NBRC 103028 / MMB-1</strain>
    </source>
</reference>
<dbReference type="SUPFAM" id="SSF81345">
    <property type="entry name" value="ABC transporter involved in vitamin B12 uptake, BtuC"/>
    <property type="match status" value="1"/>
</dbReference>
<dbReference type="CDD" id="cd06550">
    <property type="entry name" value="TM_ABC_iron-siderophores_like"/>
    <property type="match status" value="1"/>
</dbReference>
<dbReference type="AlphaFoldDB" id="F2JX94"/>
<evidence type="ECO:0000313" key="10">
    <source>
        <dbReference type="Proteomes" id="UP000001062"/>
    </source>
</evidence>
<dbReference type="HOGENOM" id="CLU_013016_1_0_6"/>
<evidence type="ECO:0000256" key="6">
    <source>
        <dbReference type="ARBA" id="ARBA00022989"/>
    </source>
</evidence>
<name>F2JX94_MARM1</name>
<protein>
    <submittedName>
        <fullName evidence="9">ABC-type transporter, integral membrane subunit</fullName>
    </submittedName>
</protein>
<dbReference type="Pfam" id="PF01032">
    <property type="entry name" value="FecCD"/>
    <property type="match status" value="1"/>
</dbReference>
<evidence type="ECO:0000313" key="9">
    <source>
        <dbReference type="EMBL" id="ADZ90700.1"/>
    </source>
</evidence>
<feature type="transmembrane region" description="Helical" evidence="8">
    <location>
        <begin position="293"/>
        <end position="310"/>
    </location>
</feature>
<proteinExistence type="inferred from homology"/>
<dbReference type="STRING" id="717774.Marme_1433"/>
<dbReference type="Proteomes" id="UP000001062">
    <property type="component" value="Chromosome"/>
</dbReference>
<dbReference type="KEGG" id="mme:Marme_1433"/>
<dbReference type="GO" id="GO:0005886">
    <property type="term" value="C:plasma membrane"/>
    <property type="evidence" value="ECO:0007669"/>
    <property type="project" value="UniProtKB-SubCell"/>
</dbReference>
<keyword evidence="3" id="KW-0813">Transport</keyword>
<dbReference type="eggNOG" id="COG0609">
    <property type="taxonomic scope" value="Bacteria"/>
</dbReference>
<dbReference type="PANTHER" id="PTHR30472">
    <property type="entry name" value="FERRIC ENTEROBACTIN TRANSPORT SYSTEM PERMEASE PROTEIN"/>
    <property type="match status" value="1"/>
</dbReference>
<dbReference type="PATRIC" id="fig|717774.3.peg.1484"/>
<evidence type="ECO:0000256" key="1">
    <source>
        <dbReference type="ARBA" id="ARBA00004651"/>
    </source>
</evidence>
<dbReference type="InterPro" id="IPR037294">
    <property type="entry name" value="ABC_BtuC-like"/>
</dbReference>
<dbReference type="GO" id="GO:0022857">
    <property type="term" value="F:transmembrane transporter activity"/>
    <property type="evidence" value="ECO:0007669"/>
    <property type="project" value="InterPro"/>
</dbReference>
<keyword evidence="4" id="KW-1003">Cell membrane</keyword>
<dbReference type="EMBL" id="CP002583">
    <property type="protein sequence ID" value="ADZ90700.1"/>
    <property type="molecule type" value="Genomic_DNA"/>
</dbReference>
<dbReference type="FunFam" id="1.10.3470.10:FF:000001">
    <property type="entry name" value="Vitamin B12 ABC transporter permease BtuC"/>
    <property type="match status" value="1"/>
</dbReference>
<keyword evidence="10" id="KW-1185">Reference proteome</keyword>
<dbReference type="GO" id="GO:0033214">
    <property type="term" value="P:siderophore-iron import into cell"/>
    <property type="evidence" value="ECO:0007669"/>
    <property type="project" value="TreeGrafter"/>
</dbReference>
<comment type="subcellular location">
    <subcellularLocation>
        <location evidence="1">Cell membrane</location>
        <topology evidence="1">Multi-pass membrane protein</topology>
    </subcellularLocation>
</comment>
<evidence type="ECO:0000256" key="2">
    <source>
        <dbReference type="ARBA" id="ARBA00007935"/>
    </source>
</evidence>
<evidence type="ECO:0000256" key="7">
    <source>
        <dbReference type="ARBA" id="ARBA00023136"/>
    </source>
</evidence>
<evidence type="ECO:0000256" key="5">
    <source>
        <dbReference type="ARBA" id="ARBA00022692"/>
    </source>
</evidence>
<dbReference type="PANTHER" id="PTHR30472:SF1">
    <property type="entry name" value="FE(3+) DICITRATE TRANSPORT SYSTEM PERMEASE PROTEIN FECC-RELATED"/>
    <property type="match status" value="1"/>
</dbReference>
<comment type="similarity">
    <text evidence="2">Belongs to the binding-protein-dependent transport system permease family. FecCD subfamily.</text>
</comment>
<feature type="transmembrane region" description="Helical" evidence="8">
    <location>
        <begin position="269"/>
        <end position="287"/>
    </location>
</feature>
<feature type="transmembrane region" description="Helical" evidence="8">
    <location>
        <begin position="134"/>
        <end position="153"/>
    </location>
</feature>
<dbReference type="Gene3D" id="1.10.3470.10">
    <property type="entry name" value="ABC transporter involved in vitamin B12 uptake, BtuC"/>
    <property type="match status" value="1"/>
</dbReference>
<dbReference type="InterPro" id="IPR000522">
    <property type="entry name" value="ABC_transptr_permease_BtuC"/>
</dbReference>
<keyword evidence="6 8" id="KW-1133">Transmembrane helix</keyword>
<keyword evidence="7 8" id="KW-0472">Membrane</keyword>
<evidence type="ECO:0000256" key="8">
    <source>
        <dbReference type="SAM" id="Phobius"/>
    </source>
</evidence>
<feature type="transmembrane region" description="Helical" evidence="8">
    <location>
        <begin position="183"/>
        <end position="202"/>
    </location>
</feature>
<evidence type="ECO:0000256" key="3">
    <source>
        <dbReference type="ARBA" id="ARBA00022448"/>
    </source>
</evidence>
<feature type="transmembrane region" description="Helical" evidence="8">
    <location>
        <begin position="76"/>
        <end position="95"/>
    </location>
</feature>
<feature type="transmembrane region" description="Helical" evidence="8">
    <location>
        <begin position="222"/>
        <end position="249"/>
    </location>
</feature>
<gene>
    <name evidence="9" type="ordered locus">Marme_1433</name>
</gene>